<comment type="similarity">
    <text evidence="1">Belongs to the short-chain dehydrogenases/reductases (SDR) family.</text>
</comment>
<dbReference type="InterPro" id="IPR050259">
    <property type="entry name" value="SDR"/>
</dbReference>
<proteinExistence type="inferred from homology"/>
<dbReference type="FunFam" id="3.40.50.720:FF:000084">
    <property type="entry name" value="Short-chain dehydrogenase reductase"/>
    <property type="match status" value="1"/>
</dbReference>
<dbReference type="PANTHER" id="PTHR42879:SF6">
    <property type="entry name" value="NADPH-DEPENDENT REDUCTASE BACG"/>
    <property type="match status" value="1"/>
</dbReference>
<dbReference type="PANTHER" id="PTHR42879">
    <property type="entry name" value="3-OXOACYL-(ACYL-CARRIER-PROTEIN) REDUCTASE"/>
    <property type="match status" value="1"/>
</dbReference>
<dbReference type="AlphaFoldDB" id="A0A560HC79"/>
<dbReference type="InterPro" id="IPR036291">
    <property type="entry name" value="NAD(P)-bd_dom_sf"/>
</dbReference>
<dbReference type="Proteomes" id="UP000315751">
    <property type="component" value="Unassembled WGS sequence"/>
</dbReference>
<dbReference type="PRINTS" id="PR00081">
    <property type="entry name" value="GDHRDH"/>
</dbReference>
<accession>A0A560HC79</accession>
<protein>
    <submittedName>
        <fullName evidence="2">NAD(P)-dependent dehydrogenase (Short-subunit alcohol dehydrogenase family)</fullName>
    </submittedName>
</protein>
<organism evidence="2 3">
    <name type="scientific">Nitrospirillum amazonense</name>
    <dbReference type="NCBI Taxonomy" id="28077"/>
    <lineage>
        <taxon>Bacteria</taxon>
        <taxon>Pseudomonadati</taxon>
        <taxon>Pseudomonadota</taxon>
        <taxon>Alphaproteobacteria</taxon>
        <taxon>Rhodospirillales</taxon>
        <taxon>Azospirillaceae</taxon>
        <taxon>Nitrospirillum</taxon>
    </lineage>
</organism>
<sequence>MKLDLNERVAIVTGGSSGIGRAVAKVLAQQGTKVVITARRGDRLNTAAAELEAETAGTVMPIPSDTTDQERVDGMVAAVMAAFDRIDILVNCAASPSSPAQGEILHLDGNALLGDLDTKVVGYARCAKAVAPHMVKRRWGRIINIGGLTGRSSNLLSGMRNVAVCHLTKTLSDQLGPDGVTVNALHPGVTQTEHIVELFETEAAKRGVSPAEIEAEFSAATPIRRVIRAEEVGYAVAFLASPLAAAITGESLAVDGGITRGIYL</sequence>
<keyword evidence="3" id="KW-1185">Reference proteome</keyword>
<evidence type="ECO:0000256" key="1">
    <source>
        <dbReference type="ARBA" id="ARBA00006484"/>
    </source>
</evidence>
<dbReference type="InterPro" id="IPR002347">
    <property type="entry name" value="SDR_fam"/>
</dbReference>
<dbReference type="EMBL" id="VITR01000004">
    <property type="protein sequence ID" value="TWB43968.1"/>
    <property type="molecule type" value="Genomic_DNA"/>
</dbReference>
<evidence type="ECO:0000313" key="3">
    <source>
        <dbReference type="Proteomes" id="UP000315751"/>
    </source>
</evidence>
<comment type="caution">
    <text evidence="2">The sequence shown here is derived from an EMBL/GenBank/DDBJ whole genome shotgun (WGS) entry which is preliminary data.</text>
</comment>
<name>A0A560HC79_9PROT</name>
<gene>
    <name evidence="2" type="ORF">FBZ90_104356</name>
</gene>
<dbReference type="Pfam" id="PF13561">
    <property type="entry name" value="adh_short_C2"/>
    <property type="match status" value="1"/>
</dbReference>
<dbReference type="Gene3D" id="3.40.50.720">
    <property type="entry name" value="NAD(P)-binding Rossmann-like Domain"/>
    <property type="match status" value="1"/>
</dbReference>
<dbReference type="SUPFAM" id="SSF51735">
    <property type="entry name" value="NAD(P)-binding Rossmann-fold domains"/>
    <property type="match status" value="1"/>
</dbReference>
<dbReference type="OrthoDB" id="9810935at2"/>
<evidence type="ECO:0000313" key="2">
    <source>
        <dbReference type="EMBL" id="TWB43968.1"/>
    </source>
</evidence>
<dbReference type="RefSeq" id="WP_145731134.1">
    <property type="nucleotide sequence ID" value="NZ_VITR01000004.1"/>
</dbReference>
<reference evidence="2 3" key="1">
    <citation type="submission" date="2019-06" db="EMBL/GenBank/DDBJ databases">
        <title>Genomic Encyclopedia of Type Strains, Phase IV (KMG-V): Genome sequencing to study the core and pangenomes of soil and plant-associated prokaryotes.</title>
        <authorList>
            <person name="Whitman W."/>
        </authorList>
    </citation>
    <scope>NUCLEOTIDE SEQUENCE [LARGE SCALE GENOMIC DNA]</scope>
    <source>
        <strain evidence="2 3">BR 11622</strain>
    </source>
</reference>